<gene>
    <name evidence="1" type="ORF">Pmani_039688</name>
</gene>
<keyword evidence="2" id="KW-1185">Reference proteome</keyword>
<accession>A0AAE1NEN9</accession>
<dbReference type="EMBL" id="JAWZYT010006993">
    <property type="protein sequence ID" value="KAK4287236.1"/>
    <property type="molecule type" value="Genomic_DNA"/>
</dbReference>
<proteinExistence type="predicted"/>
<sequence>MNEVRAKGGWRSHLLTALNKELRMTASPGRGEGLNELDTRVAAPAAIIAAEIIPDNLAQLKKNSYLRRFLAMSKQVGRVLKLYHSGVVLKIVQISAAADWYL</sequence>
<dbReference type="Proteomes" id="UP001292094">
    <property type="component" value="Unassembled WGS sequence"/>
</dbReference>
<comment type="caution">
    <text evidence="1">The sequence shown here is derived from an EMBL/GenBank/DDBJ whole genome shotgun (WGS) entry which is preliminary data.</text>
</comment>
<dbReference type="AlphaFoldDB" id="A0AAE1NEN9"/>
<evidence type="ECO:0000313" key="2">
    <source>
        <dbReference type="Proteomes" id="UP001292094"/>
    </source>
</evidence>
<name>A0AAE1NEN9_9EUCA</name>
<reference evidence="1" key="1">
    <citation type="submission" date="2023-11" db="EMBL/GenBank/DDBJ databases">
        <title>Genome assemblies of two species of porcelain crab, Petrolisthes cinctipes and Petrolisthes manimaculis (Anomura: Porcellanidae).</title>
        <authorList>
            <person name="Angst P."/>
        </authorList>
    </citation>
    <scope>NUCLEOTIDE SEQUENCE</scope>
    <source>
        <strain evidence="1">PB745_02</strain>
        <tissue evidence="1">Gill</tissue>
    </source>
</reference>
<evidence type="ECO:0000313" key="1">
    <source>
        <dbReference type="EMBL" id="KAK4287236.1"/>
    </source>
</evidence>
<organism evidence="1 2">
    <name type="scientific">Petrolisthes manimaculis</name>
    <dbReference type="NCBI Taxonomy" id="1843537"/>
    <lineage>
        <taxon>Eukaryota</taxon>
        <taxon>Metazoa</taxon>
        <taxon>Ecdysozoa</taxon>
        <taxon>Arthropoda</taxon>
        <taxon>Crustacea</taxon>
        <taxon>Multicrustacea</taxon>
        <taxon>Malacostraca</taxon>
        <taxon>Eumalacostraca</taxon>
        <taxon>Eucarida</taxon>
        <taxon>Decapoda</taxon>
        <taxon>Pleocyemata</taxon>
        <taxon>Anomura</taxon>
        <taxon>Galatheoidea</taxon>
        <taxon>Porcellanidae</taxon>
        <taxon>Petrolisthes</taxon>
    </lineage>
</organism>
<protein>
    <submittedName>
        <fullName evidence="1">Uncharacterized protein</fullName>
    </submittedName>
</protein>